<dbReference type="EMBL" id="CP048877">
    <property type="protein sequence ID" value="QIJ71048.1"/>
    <property type="molecule type" value="Genomic_DNA"/>
</dbReference>
<dbReference type="Gene3D" id="3.30.470.30">
    <property type="entry name" value="DNA ligase/mRNA capping enzyme"/>
    <property type="match status" value="1"/>
</dbReference>
<dbReference type="Pfam" id="PF09414">
    <property type="entry name" value="RNA_ligase"/>
    <property type="match status" value="1"/>
</dbReference>
<dbReference type="InterPro" id="IPR021122">
    <property type="entry name" value="RNA_ligase_dom_REL/Rnl2"/>
</dbReference>
<dbReference type="KEGG" id="tav:G4V39_01620"/>
<dbReference type="Proteomes" id="UP000502179">
    <property type="component" value="Chromosome"/>
</dbReference>
<reference evidence="1 2" key="1">
    <citation type="submission" date="2020-02" db="EMBL/GenBank/DDBJ databases">
        <title>Genome analysis of Thermosulfuriphilus ammonigenes ST65T, an anaerobic thermophilic chemolithoautotrophic bacterium isolated from a deep-sea hydrothermal vent.</title>
        <authorList>
            <person name="Slobodkina G."/>
            <person name="Allioux M."/>
            <person name="Merkel A."/>
            <person name="Alain K."/>
            <person name="Jebbar M."/>
            <person name="Slobodkin A."/>
        </authorList>
    </citation>
    <scope>NUCLEOTIDE SEQUENCE [LARGE SCALE GENOMIC DNA]</scope>
    <source>
        <strain evidence="1 2">ST65</strain>
    </source>
</reference>
<protein>
    <submittedName>
        <fullName evidence="1">RNA ligase</fullName>
    </submittedName>
</protein>
<sequence>MSELELLKRSLPQRFKKSPEEMLKALEEGRLEPMSMVSGFRVKKGLWGLEPGTVLTPEWLIPAFPRIPRLFVLKEGLRRNFTGPFYAEEKIEGYNVRLVRLSGKIVAITRRGYICPFATDRWPDFLDLEAFFDRYPHLMVCCEVAGPENPFLTEWPPYISRDIRFFVFDLLDLSTGCLLSPEKRYRLTEEFSFPAPEVHGPFSAHQWQEVAEILKRYDREGREGLVFKERQGQRVFKYVTPRSNLEDLRVSIAFAGDLHPAYYLHRIIRLALAHLELEERRDEELWRDFGQAVFPPLLSALKEVKRGGRITEQFRIRLRSKLAFENLLKHFAKTQVRIKILHQSWEDGYLVVTFSKEYPRSTDFWASKLSGAPEVD</sequence>
<dbReference type="Gene3D" id="3.30.70.2160">
    <property type="match status" value="1"/>
</dbReference>
<gene>
    <name evidence="1" type="ORF">G4V39_01620</name>
</gene>
<dbReference type="Pfam" id="PF18330">
    <property type="entry name" value="Lig_C"/>
    <property type="match status" value="1"/>
</dbReference>
<keyword evidence="2" id="KW-1185">Reference proteome</keyword>
<dbReference type="InterPro" id="IPR041596">
    <property type="entry name" value="Lig_Pab1020_C"/>
</dbReference>
<dbReference type="AlphaFoldDB" id="A0A6G7PUD1"/>
<dbReference type="Gene3D" id="3.30.1490.70">
    <property type="match status" value="1"/>
</dbReference>
<organism evidence="1 2">
    <name type="scientific">Thermosulfuriphilus ammonigenes</name>
    <dbReference type="NCBI Taxonomy" id="1936021"/>
    <lineage>
        <taxon>Bacteria</taxon>
        <taxon>Pseudomonadati</taxon>
        <taxon>Thermodesulfobacteriota</taxon>
        <taxon>Thermodesulfobacteria</taxon>
        <taxon>Thermodesulfobacteriales</taxon>
        <taxon>Thermodesulfobacteriaceae</taxon>
        <taxon>Thermosulfuriphilus</taxon>
    </lineage>
</organism>
<proteinExistence type="predicted"/>
<dbReference type="RefSeq" id="WP_166031270.1">
    <property type="nucleotide sequence ID" value="NZ_CP048877.1"/>
</dbReference>
<dbReference type="GO" id="GO:0016874">
    <property type="term" value="F:ligase activity"/>
    <property type="evidence" value="ECO:0007669"/>
    <property type="project" value="UniProtKB-KW"/>
</dbReference>
<dbReference type="InterPro" id="IPR001072">
    <property type="entry name" value="RNA_ligase_Pab1020"/>
</dbReference>
<keyword evidence="1" id="KW-0436">Ligase</keyword>
<dbReference type="SUPFAM" id="SSF56091">
    <property type="entry name" value="DNA ligase/mRNA capping enzyme, catalytic domain"/>
    <property type="match status" value="1"/>
</dbReference>
<evidence type="ECO:0000313" key="1">
    <source>
        <dbReference type="EMBL" id="QIJ71048.1"/>
    </source>
</evidence>
<accession>A0A6G7PUD1</accession>
<name>A0A6G7PUD1_9BACT</name>
<evidence type="ECO:0000313" key="2">
    <source>
        <dbReference type="Proteomes" id="UP000502179"/>
    </source>
</evidence>
<dbReference type="PRINTS" id="PR01048">
    <property type="entry name" value="Y414FAMILY"/>
</dbReference>
<dbReference type="NCBIfam" id="TIGR01209">
    <property type="entry name" value="RNA ligase"/>
    <property type="match status" value="1"/>
</dbReference>